<dbReference type="Gene3D" id="1.20.1050.10">
    <property type="match status" value="1"/>
</dbReference>
<comment type="similarity">
    <text evidence="1">Belongs to the GST superfamily. Phi family.</text>
</comment>
<sequence>MAVLKVHGSVISTASQRVFATLNEKGLDFELVLVNLRVGEHKKEHFLSLNPFGQVPAFEDGDLKLFESRAITKYIAHEYASCGTQLIYADGKKMAGMSVWMEVEAHHFEPASSALAWELVFKPLFGMVTDGAAVEENEAKLAQVLDVYEKRLGQSKYLGGDEFTLADLHHLPNLQCLMGTDIKKLFDCRPRVSAWSQDIMSRPSWVKVMELQKNH</sequence>
<dbReference type="FunFam" id="3.40.30.10:FF:000016">
    <property type="entry name" value="Glutathione S-transferase F2"/>
    <property type="match status" value="1"/>
</dbReference>
<dbReference type="Gene3D" id="3.40.30.10">
    <property type="entry name" value="Glutaredoxin"/>
    <property type="match status" value="1"/>
</dbReference>
<feature type="domain" description="GST C-terminal" evidence="6">
    <location>
        <begin position="90"/>
        <end position="215"/>
    </location>
</feature>
<dbReference type="PROSITE" id="PS50405">
    <property type="entry name" value="GST_CTER"/>
    <property type="match status" value="1"/>
</dbReference>
<organism evidence="7 8">
    <name type="scientific">Macleaya cordata</name>
    <name type="common">Five-seeded plume-poppy</name>
    <name type="synonym">Bocconia cordata</name>
    <dbReference type="NCBI Taxonomy" id="56857"/>
    <lineage>
        <taxon>Eukaryota</taxon>
        <taxon>Viridiplantae</taxon>
        <taxon>Streptophyta</taxon>
        <taxon>Embryophyta</taxon>
        <taxon>Tracheophyta</taxon>
        <taxon>Spermatophyta</taxon>
        <taxon>Magnoliopsida</taxon>
        <taxon>Ranunculales</taxon>
        <taxon>Papaveraceae</taxon>
        <taxon>Papaveroideae</taxon>
        <taxon>Macleaya</taxon>
    </lineage>
</organism>
<evidence type="ECO:0000313" key="8">
    <source>
        <dbReference type="Proteomes" id="UP000195402"/>
    </source>
</evidence>
<dbReference type="InterPro" id="IPR004045">
    <property type="entry name" value="Glutathione_S-Trfase_N"/>
</dbReference>
<dbReference type="GO" id="GO:0043295">
    <property type="term" value="F:glutathione binding"/>
    <property type="evidence" value="ECO:0007669"/>
    <property type="project" value="TreeGrafter"/>
</dbReference>
<dbReference type="CDD" id="cd03053">
    <property type="entry name" value="GST_N_Phi"/>
    <property type="match status" value="1"/>
</dbReference>
<dbReference type="InParanoid" id="A0A200QWL0"/>
<dbReference type="SFLD" id="SFLDG00358">
    <property type="entry name" value="Main_(cytGST)"/>
    <property type="match status" value="1"/>
</dbReference>
<dbReference type="InterPro" id="IPR010987">
    <property type="entry name" value="Glutathione-S-Trfase_C-like"/>
</dbReference>
<evidence type="ECO:0000256" key="2">
    <source>
        <dbReference type="ARBA" id="ARBA00012452"/>
    </source>
</evidence>
<evidence type="ECO:0000256" key="3">
    <source>
        <dbReference type="ARBA" id="ARBA00022679"/>
    </source>
</evidence>
<comment type="caution">
    <text evidence="7">The sequence shown here is derived from an EMBL/GenBank/DDBJ whole genome shotgun (WGS) entry which is preliminary data.</text>
</comment>
<evidence type="ECO:0000256" key="1">
    <source>
        <dbReference type="ARBA" id="ARBA00010128"/>
    </source>
</evidence>
<evidence type="ECO:0000313" key="7">
    <source>
        <dbReference type="EMBL" id="OVA14848.1"/>
    </source>
</evidence>
<dbReference type="PANTHER" id="PTHR43900:SF47">
    <property type="entry name" value="GLUTATHIONE S-TRANSFERASE F6-RELATED"/>
    <property type="match status" value="1"/>
</dbReference>
<dbReference type="SUPFAM" id="SSF52833">
    <property type="entry name" value="Thioredoxin-like"/>
    <property type="match status" value="1"/>
</dbReference>
<dbReference type="InterPro" id="IPR040079">
    <property type="entry name" value="Glutathione_S-Trfase"/>
</dbReference>
<dbReference type="OMA" id="INRESWQ"/>
<dbReference type="Pfam" id="PF02798">
    <property type="entry name" value="GST_N"/>
    <property type="match status" value="1"/>
</dbReference>
<proteinExistence type="inferred from homology"/>
<protein>
    <recommendedName>
        <fullName evidence="2">glutathione transferase</fullName>
        <ecNumber evidence="2">2.5.1.18</ecNumber>
    </recommendedName>
</protein>
<dbReference type="SFLD" id="SFLDG01154">
    <property type="entry name" value="Main.5:_Phi-like"/>
    <property type="match status" value="1"/>
</dbReference>
<feature type="domain" description="GST N-terminal" evidence="5">
    <location>
        <begin position="2"/>
        <end position="83"/>
    </location>
</feature>
<name>A0A200QWL0_MACCD</name>
<dbReference type="GO" id="GO:0009636">
    <property type="term" value="P:response to toxic substance"/>
    <property type="evidence" value="ECO:0007669"/>
    <property type="project" value="UniProtKB-ARBA"/>
</dbReference>
<dbReference type="AlphaFoldDB" id="A0A200QWL0"/>
<dbReference type="SUPFAM" id="SSF47616">
    <property type="entry name" value="GST C-terminal domain-like"/>
    <property type="match status" value="1"/>
</dbReference>
<dbReference type="InterPro" id="IPR034347">
    <property type="entry name" value="GST_Phi_C"/>
</dbReference>
<dbReference type="InterPro" id="IPR036282">
    <property type="entry name" value="Glutathione-S-Trfase_C_sf"/>
</dbReference>
<dbReference type="FunCoup" id="A0A200QWL0">
    <property type="interactions" value="1491"/>
</dbReference>
<dbReference type="GO" id="GO:0005737">
    <property type="term" value="C:cytoplasm"/>
    <property type="evidence" value="ECO:0007669"/>
    <property type="project" value="TreeGrafter"/>
</dbReference>
<dbReference type="PANTHER" id="PTHR43900">
    <property type="entry name" value="GLUTATHIONE S-TRANSFERASE RHO"/>
    <property type="match status" value="1"/>
</dbReference>
<dbReference type="OrthoDB" id="422574at2759"/>
<evidence type="ECO:0000256" key="4">
    <source>
        <dbReference type="ARBA" id="ARBA00047960"/>
    </source>
</evidence>
<dbReference type="Proteomes" id="UP000195402">
    <property type="component" value="Unassembled WGS sequence"/>
</dbReference>
<dbReference type="PROSITE" id="PS50404">
    <property type="entry name" value="GST_NTER"/>
    <property type="match status" value="1"/>
</dbReference>
<dbReference type="InterPro" id="IPR004046">
    <property type="entry name" value="GST_C"/>
</dbReference>
<dbReference type="Pfam" id="PF00043">
    <property type="entry name" value="GST_C"/>
    <property type="match status" value="1"/>
</dbReference>
<accession>A0A200QWL0</accession>
<gene>
    <name evidence="7" type="ORF">BVC80_8955g15</name>
</gene>
<dbReference type="FunFam" id="1.20.1050.10:FF:000004">
    <property type="entry name" value="Glutathione S-transferase F2"/>
    <property type="match status" value="1"/>
</dbReference>
<dbReference type="GO" id="GO:0004364">
    <property type="term" value="F:glutathione transferase activity"/>
    <property type="evidence" value="ECO:0007669"/>
    <property type="project" value="UniProtKB-EC"/>
</dbReference>
<dbReference type="InterPro" id="IPR036249">
    <property type="entry name" value="Thioredoxin-like_sf"/>
</dbReference>
<evidence type="ECO:0000259" key="6">
    <source>
        <dbReference type="PROSITE" id="PS50405"/>
    </source>
</evidence>
<dbReference type="SFLD" id="SFLDS00019">
    <property type="entry name" value="Glutathione_Transferase_(cytos"/>
    <property type="match status" value="1"/>
</dbReference>
<dbReference type="EC" id="2.5.1.18" evidence="2"/>
<evidence type="ECO:0000259" key="5">
    <source>
        <dbReference type="PROSITE" id="PS50404"/>
    </source>
</evidence>
<keyword evidence="8" id="KW-1185">Reference proteome</keyword>
<reference evidence="7 8" key="1">
    <citation type="journal article" date="2017" name="Mol. Plant">
        <title>The Genome of Medicinal Plant Macleaya cordata Provides New Insights into Benzylisoquinoline Alkaloids Metabolism.</title>
        <authorList>
            <person name="Liu X."/>
            <person name="Liu Y."/>
            <person name="Huang P."/>
            <person name="Ma Y."/>
            <person name="Qing Z."/>
            <person name="Tang Q."/>
            <person name="Cao H."/>
            <person name="Cheng P."/>
            <person name="Zheng Y."/>
            <person name="Yuan Z."/>
            <person name="Zhou Y."/>
            <person name="Liu J."/>
            <person name="Tang Z."/>
            <person name="Zhuo Y."/>
            <person name="Zhang Y."/>
            <person name="Yu L."/>
            <person name="Huang J."/>
            <person name="Yang P."/>
            <person name="Peng Q."/>
            <person name="Zhang J."/>
            <person name="Jiang W."/>
            <person name="Zhang Z."/>
            <person name="Lin K."/>
            <person name="Ro D.K."/>
            <person name="Chen X."/>
            <person name="Xiong X."/>
            <person name="Shang Y."/>
            <person name="Huang S."/>
            <person name="Zeng J."/>
        </authorList>
    </citation>
    <scope>NUCLEOTIDE SEQUENCE [LARGE SCALE GENOMIC DNA]</scope>
    <source>
        <strain evidence="8">cv. BLH2017</strain>
        <tissue evidence="7">Root</tissue>
    </source>
</reference>
<dbReference type="GO" id="GO:0006749">
    <property type="term" value="P:glutathione metabolic process"/>
    <property type="evidence" value="ECO:0007669"/>
    <property type="project" value="TreeGrafter"/>
</dbReference>
<dbReference type="STRING" id="56857.A0A200QWL0"/>
<dbReference type="CDD" id="cd03187">
    <property type="entry name" value="GST_C_Phi"/>
    <property type="match status" value="1"/>
</dbReference>
<dbReference type="EMBL" id="MVGT01000943">
    <property type="protein sequence ID" value="OVA14848.1"/>
    <property type="molecule type" value="Genomic_DNA"/>
</dbReference>
<comment type="catalytic activity">
    <reaction evidence="4">
        <text>RX + glutathione = an S-substituted glutathione + a halide anion + H(+)</text>
        <dbReference type="Rhea" id="RHEA:16437"/>
        <dbReference type="ChEBI" id="CHEBI:15378"/>
        <dbReference type="ChEBI" id="CHEBI:16042"/>
        <dbReference type="ChEBI" id="CHEBI:17792"/>
        <dbReference type="ChEBI" id="CHEBI:57925"/>
        <dbReference type="ChEBI" id="CHEBI:90779"/>
        <dbReference type="EC" id="2.5.1.18"/>
    </reaction>
</comment>
<keyword evidence="3 7" id="KW-0808">Transferase</keyword>